<gene>
    <name evidence="1" type="ORF">BVC80_479g85</name>
</gene>
<comment type="caution">
    <text evidence="1">The sequence shown here is derived from an EMBL/GenBank/DDBJ whole genome shotgun (WGS) entry which is preliminary data.</text>
</comment>
<name>A0A200Q7N7_MACCD</name>
<evidence type="ECO:0000313" key="1">
    <source>
        <dbReference type="EMBL" id="OVA06496.1"/>
    </source>
</evidence>
<organism evidence="1 2">
    <name type="scientific">Macleaya cordata</name>
    <name type="common">Five-seeded plume-poppy</name>
    <name type="synonym">Bocconia cordata</name>
    <dbReference type="NCBI Taxonomy" id="56857"/>
    <lineage>
        <taxon>Eukaryota</taxon>
        <taxon>Viridiplantae</taxon>
        <taxon>Streptophyta</taxon>
        <taxon>Embryophyta</taxon>
        <taxon>Tracheophyta</taxon>
        <taxon>Spermatophyta</taxon>
        <taxon>Magnoliopsida</taxon>
        <taxon>Ranunculales</taxon>
        <taxon>Papaveraceae</taxon>
        <taxon>Papaveroideae</taxon>
        <taxon>Macleaya</taxon>
    </lineage>
</organism>
<sequence length="205" mass="23736">MKNTSRENLEITQEEDDANTLYTINSETQQQRIKQIIEYQKSLLSSSSLSSSNPASTSSSCSSSSKSRSLLELMKGGNTSLRRLFDMEHISLSNHFNDYSGSPLIKPILLWGISDTHEDGFYTSQSWRSINPLKLTSDCGSDGISRFAYEGVSDESGFFDRRRRRKKKGRLKRKKSFRRLPGFGLWRWKWFRLRRLKILICGRKF</sequence>
<dbReference type="Proteomes" id="UP000195402">
    <property type="component" value="Unassembled WGS sequence"/>
</dbReference>
<dbReference type="AlphaFoldDB" id="A0A200Q7N7"/>
<accession>A0A200Q7N7</accession>
<dbReference type="OMA" id="HTSLANH"/>
<proteinExistence type="predicted"/>
<keyword evidence="2" id="KW-1185">Reference proteome</keyword>
<dbReference type="OrthoDB" id="1703537at2759"/>
<reference evidence="1 2" key="1">
    <citation type="journal article" date="2017" name="Mol. Plant">
        <title>The Genome of Medicinal Plant Macleaya cordata Provides New Insights into Benzylisoquinoline Alkaloids Metabolism.</title>
        <authorList>
            <person name="Liu X."/>
            <person name="Liu Y."/>
            <person name="Huang P."/>
            <person name="Ma Y."/>
            <person name="Qing Z."/>
            <person name="Tang Q."/>
            <person name="Cao H."/>
            <person name="Cheng P."/>
            <person name="Zheng Y."/>
            <person name="Yuan Z."/>
            <person name="Zhou Y."/>
            <person name="Liu J."/>
            <person name="Tang Z."/>
            <person name="Zhuo Y."/>
            <person name="Zhang Y."/>
            <person name="Yu L."/>
            <person name="Huang J."/>
            <person name="Yang P."/>
            <person name="Peng Q."/>
            <person name="Zhang J."/>
            <person name="Jiang W."/>
            <person name="Zhang Z."/>
            <person name="Lin K."/>
            <person name="Ro D.K."/>
            <person name="Chen X."/>
            <person name="Xiong X."/>
            <person name="Shang Y."/>
            <person name="Huang S."/>
            <person name="Zeng J."/>
        </authorList>
    </citation>
    <scope>NUCLEOTIDE SEQUENCE [LARGE SCALE GENOMIC DNA]</scope>
    <source>
        <strain evidence="2">cv. BLH2017</strain>
        <tissue evidence="1">Root</tissue>
    </source>
</reference>
<evidence type="ECO:0000313" key="2">
    <source>
        <dbReference type="Proteomes" id="UP000195402"/>
    </source>
</evidence>
<dbReference type="InParanoid" id="A0A200Q7N7"/>
<dbReference type="EMBL" id="MVGT01002801">
    <property type="protein sequence ID" value="OVA06496.1"/>
    <property type="molecule type" value="Genomic_DNA"/>
</dbReference>
<protein>
    <submittedName>
        <fullName evidence="1">Uncharacterized protein</fullName>
    </submittedName>
</protein>